<reference evidence="3" key="1">
    <citation type="submission" date="2024-04" db="EMBL/GenBank/DDBJ databases">
        <title>Salinicola lusitanus LLJ914,a marine bacterium isolated from the Okinawa Trough.</title>
        <authorList>
            <person name="Li J."/>
        </authorList>
    </citation>
    <scope>NUCLEOTIDE SEQUENCE [LARGE SCALE GENOMIC DNA]</scope>
</reference>
<keyword evidence="1" id="KW-0175">Coiled coil</keyword>
<sequence length="314" mass="35452">MADNTRQRGKKDADGELSLMNELRALNVKMDNMQTKMDSLQAQIESQMDVKINTLRGSLEKLISDGQAAFKSELEKAVKEMRSNLDLEVSIMSSRMDNIEEKMSKKDARGKLFDPDVSLVIVGLPQAEGEDLEAKVNELLREGLRCDPVPKLVATERVRPRGRQPGLVKAEFETVQDKVAVLRLKYKLKDHDNYKRVYVSSAKSHAERLMDFNLRTLLREIPSAKDYYLAGNGRLLKRSPAEDEGRRILSESAGRALGAIVNKMKVCPELSFDTFTKLYDSMVAPVLFYAAGVWGFDDAPECNTVQIRAMRINY</sequence>
<keyword evidence="3" id="KW-1185">Reference proteome</keyword>
<accession>A0AAW0MR87</accession>
<protein>
    <submittedName>
        <fullName evidence="2">Uncharacterized protein</fullName>
    </submittedName>
</protein>
<dbReference type="EMBL" id="JBBPFD010000021">
    <property type="protein sequence ID" value="KAK7883253.1"/>
    <property type="molecule type" value="Genomic_DNA"/>
</dbReference>
<evidence type="ECO:0000313" key="3">
    <source>
        <dbReference type="Proteomes" id="UP001460270"/>
    </source>
</evidence>
<proteinExistence type="predicted"/>
<organism evidence="2 3">
    <name type="scientific">Mugilogobius chulae</name>
    <name type="common">yellowstripe goby</name>
    <dbReference type="NCBI Taxonomy" id="88201"/>
    <lineage>
        <taxon>Eukaryota</taxon>
        <taxon>Metazoa</taxon>
        <taxon>Chordata</taxon>
        <taxon>Craniata</taxon>
        <taxon>Vertebrata</taxon>
        <taxon>Euteleostomi</taxon>
        <taxon>Actinopterygii</taxon>
        <taxon>Neopterygii</taxon>
        <taxon>Teleostei</taxon>
        <taxon>Neoteleostei</taxon>
        <taxon>Acanthomorphata</taxon>
        <taxon>Gobiaria</taxon>
        <taxon>Gobiiformes</taxon>
        <taxon>Gobioidei</taxon>
        <taxon>Gobiidae</taxon>
        <taxon>Gobionellinae</taxon>
        <taxon>Mugilogobius</taxon>
    </lineage>
</organism>
<dbReference type="AlphaFoldDB" id="A0AAW0MR87"/>
<comment type="caution">
    <text evidence="2">The sequence shown here is derived from an EMBL/GenBank/DDBJ whole genome shotgun (WGS) entry which is preliminary data.</text>
</comment>
<feature type="coiled-coil region" evidence="1">
    <location>
        <begin position="23"/>
        <end position="50"/>
    </location>
</feature>
<evidence type="ECO:0000313" key="2">
    <source>
        <dbReference type="EMBL" id="KAK7883253.1"/>
    </source>
</evidence>
<dbReference type="Proteomes" id="UP001460270">
    <property type="component" value="Unassembled WGS sequence"/>
</dbReference>
<name>A0AAW0MR87_9GOBI</name>
<gene>
    <name evidence="2" type="ORF">WMY93_029427</name>
</gene>
<evidence type="ECO:0000256" key="1">
    <source>
        <dbReference type="SAM" id="Coils"/>
    </source>
</evidence>